<comment type="caution">
    <text evidence="2">The sequence shown here is derived from an EMBL/GenBank/DDBJ whole genome shotgun (WGS) entry which is preliminary data.</text>
</comment>
<keyword evidence="3" id="KW-1185">Reference proteome</keyword>
<dbReference type="AlphaFoldDB" id="A0AAD9G7R2"/>
<gene>
    <name evidence="2" type="ORF">X943_003253</name>
</gene>
<reference evidence="2" key="1">
    <citation type="journal article" date="2014" name="Nucleic Acids Res.">
        <title>The evolutionary dynamics of variant antigen genes in Babesia reveal a history of genomic innovation underlying host-parasite interaction.</title>
        <authorList>
            <person name="Jackson A.P."/>
            <person name="Otto T.D."/>
            <person name="Darby A."/>
            <person name="Ramaprasad A."/>
            <person name="Xia D."/>
            <person name="Echaide I.E."/>
            <person name="Farber M."/>
            <person name="Gahlot S."/>
            <person name="Gamble J."/>
            <person name="Gupta D."/>
            <person name="Gupta Y."/>
            <person name="Jackson L."/>
            <person name="Malandrin L."/>
            <person name="Malas T.B."/>
            <person name="Moussa E."/>
            <person name="Nair M."/>
            <person name="Reid A.J."/>
            <person name="Sanders M."/>
            <person name="Sharma J."/>
            <person name="Tracey A."/>
            <person name="Quail M.A."/>
            <person name="Weir W."/>
            <person name="Wastling J.M."/>
            <person name="Hall N."/>
            <person name="Willadsen P."/>
            <person name="Lingelbach K."/>
            <person name="Shiels B."/>
            <person name="Tait A."/>
            <person name="Berriman M."/>
            <person name="Allred D.R."/>
            <person name="Pain A."/>
        </authorList>
    </citation>
    <scope>NUCLEOTIDE SEQUENCE</scope>
    <source>
        <strain evidence="2">1802A</strain>
    </source>
</reference>
<reference evidence="2" key="2">
    <citation type="submission" date="2021-05" db="EMBL/GenBank/DDBJ databases">
        <authorList>
            <person name="Pain A."/>
        </authorList>
    </citation>
    <scope>NUCLEOTIDE SEQUENCE</scope>
    <source>
        <strain evidence="2">1802A</strain>
    </source>
</reference>
<dbReference type="EMBL" id="JAHBMH010000073">
    <property type="protein sequence ID" value="KAK1933345.1"/>
    <property type="molecule type" value="Genomic_DNA"/>
</dbReference>
<dbReference type="Pfam" id="PF04385">
    <property type="entry name" value="FAINT"/>
    <property type="match status" value="1"/>
</dbReference>
<sequence length="274" mass="31187">MTTVVGMYFGALCLLQLLLSSGMVRANNPIAFDVESLVAPTNYITLDISDLEFDWRYHYVVLPFGEGFQVLVVAMGPYHFERVMHGDTKVYSCDVEVGCHIQFVSVIENAEHRLISVRANGENLRFAMMDGSVVRLTPKEYNYTLKLMASSETLDINQRETTDQVETTVTTSNGRTVVDFDAFGDYKIDKIVDGETVIWEYKEHGEFCTALQVSFIGDYRLVEFIEEGKTYTEDHYYAGKDGRYVPISDSDFFICRLLGENFIEEVMDDSTSEE</sequence>
<feature type="signal peptide" evidence="1">
    <location>
        <begin position="1"/>
        <end position="26"/>
    </location>
</feature>
<organism evidence="2 3">
    <name type="scientific">Babesia divergens</name>
    <dbReference type="NCBI Taxonomy" id="32595"/>
    <lineage>
        <taxon>Eukaryota</taxon>
        <taxon>Sar</taxon>
        <taxon>Alveolata</taxon>
        <taxon>Apicomplexa</taxon>
        <taxon>Aconoidasida</taxon>
        <taxon>Piroplasmida</taxon>
        <taxon>Babesiidae</taxon>
        <taxon>Babesia</taxon>
    </lineage>
</organism>
<proteinExistence type="predicted"/>
<evidence type="ECO:0000313" key="2">
    <source>
        <dbReference type="EMBL" id="KAK1933345.1"/>
    </source>
</evidence>
<feature type="chain" id="PRO_5041937283" evidence="1">
    <location>
        <begin position="27"/>
        <end position="274"/>
    </location>
</feature>
<keyword evidence="1" id="KW-0732">Signal</keyword>
<name>A0AAD9G7R2_BABDI</name>
<dbReference type="InterPro" id="IPR007480">
    <property type="entry name" value="DUF529"/>
</dbReference>
<protein>
    <submittedName>
        <fullName evidence="2">Uncharacterized protein</fullName>
    </submittedName>
</protein>
<accession>A0AAD9G7R2</accession>
<evidence type="ECO:0000313" key="3">
    <source>
        <dbReference type="Proteomes" id="UP001195914"/>
    </source>
</evidence>
<evidence type="ECO:0000256" key="1">
    <source>
        <dbReference type="SAM" id="SignalP"/>
    </source>
</evidence>
<dbReference type="Proteomes" id="UP001195914">
    <property type="component" value="Unassembled WGS sequence"/>
</dbReference>